<dbReference type="SUPFAM" id="SSF56112">
    <property type="entry name" value="Protein kinase-like (PK-like)"/>
    <property type="match status" value="1"/>
</dbReference>
<protein>
    <submittedName>
        <fullName evidence="1">Uncharacterized protein</fullName>
    </submittedName>
</protein>
<evidence type="ECO:0000313" key="2">
    <source>
        <dbReference type="Proteomes" id="UP000265719"/>
    </source>
</evidence>
<gene>
    <name evidence="1" type="ORF">NI17_001615</name>
</gene>
<evidence type="ECO:0000313" key="1">
    <source>
        <dbReference type="EMBL" id="UOE19981.1"/>
    </source>
</evidence>
<dbReference type="InterPro" id="IPR011009">
    <property type="entry name" value="Kinase-like_dom_sf"/>
</dbReference>
<dbReference type="AlphaFoldDB" id="A0A399G622"/>
<dbReference type="RefSeq" id="WP_068687891.1">
    <property type="nucleotide sequence ID" value="NZ_CP063196.1"/>
</dbReference>
<dbReference type="Proteomes" id="UP000265719">
    <property type="component" value="Chromosome"/>
</dbReference>
<accession>A0A399G622</accession>
<organism evidence="1 2">
    <name type="scientific">Thermobifida halotolerans</name>
    <dbReference type="NCBI Taxonomy" id="483545"/>
    <lineage>
        <taxon>Bacteria</taxon>
        <taxon>Bacillati</taxon>
        <taxon>Actinomycetota</taxon>
        <taxon>Actinomycetes</taxon>
        <taxon>Streptosporangiales</taxon>
        <taxon>Nocardiopsidaceae</taxon>
        <taxon>Thermobifida</taxon>
    </lineage>
</organism>
<sequence length="416" mass="46393">MTTTVTPISAQTDIGARENGLIDELTDELHATMEGEMTEGGSPARLVRLLMPDGTRQVLKLQVEMPGAVDGHDLESFRVKLRQIDKVRADAPALGEMYTEKLREFHGWDWSAYTMPYYPNEDIAACIRGPQPRVEEFFDRFDVTMSVLAERGWSLAESHAEPGQISEIHSDRLTRRFWLLQEHLAGEFTEQGRIVVNGVPCRHPLEIARLLKERPELTRHVDATRLHFPAHGDLNTRNLLITGKSGGRPAVRIIDPRGTLKNWDVVYDWGKVLFSLTVWDAGLREGFEIGVEKSAGAPTAVAVRQRGGIYPGYRAAVARLVEAIENHAQLAPLVAEDPGWKSRLLLGHAFHLLAEAACRLSDIKKRESEKGAVDLSPIELSTGHYLFGVLFLEDAVAQLERRGEIDPESHLALLDA</sequence>
<name>A0A399G622_9ACTN</name>
<dbReference type="OrthoDB" id="4181435at2"/>
<dbReference type="KEGG" id="thao:NI17_001615"/>
<reference evidence="1" key="1">
    <citation type="submission" date="2020-10" db="EMBL/GenBank/DDBJ databases">
        <title>De novo genome project of the cellulose decomposer Thermobifida halotolerans type strain.</title>
        <authorList>
            <person name="Nagy I."/>
            <person name="Horvath B."/>
            <person name="Kukolya J."/>
            <person name="Nagy I."/>
            <person name="Orsini M."/>
        </authorList>
    </citation>
    <scope>NUCLEOTIDE SEQUENCE</scope>
    <source>
        <strain evidence="1">DSM 44931</strain>
    </source>
</reference>
<dbReference type="EMBL" id="CP063196">
    <property type="protein sequence ID" value="UOE19981.1"/>
    <property type="molecule type" value="Genomic_DNA"/>
</dbReference>
<proteinExistence type="predicted"/>
<keyword evidence="2" id="KW-1185">Reference proteome</keyword>